<dbReference type="Pfam" id="PF12840">
    <property type="entry name" value="HTH_20"/>
    <property type="match status" value="1"/>
</dbReference>
<gene>
    <name evidence="5" type="ORF">E0H75_20500</name>
</gene>
<name>A0A4R0JNX7_9ACTN</name>
<dbReference type="InterPro" id="IPR051081">
    <property type="entry name" value="HTH_MetalResp_TranReg"/>
</dbReference>
<accession>A0A4R0JNX7</accession>
<evidence type="ECO:0000256" key="3">
    <source>
        <dbReference type="ARBA" id="ARBA00023163"/>
    </source>
</evidence>
<evidence type="ECO:0000256" key="1">
    <source>
        <dbReference type="ARBA" id="ARBA00023015"/>
    </source>
</evidence>
<sequence>MTEDEVKELRAVAHPVRLRILSLLTGTAMSAAEVARELHLTHANASYHLRILLESGAIVEAGEERIRGGVAKRYRYPHEDPGQPRSRITTESRIAEVRALGRELERRMTQRKPKSPNHFSDLDGWVPPEVWERVRELLMEASGLMHDHNQPPRTPGTVHVSATSWTFEMTKKARS</sequence>
<dbReference type="OrthoDB" id="4158481at2"/>
<dbReference type="SUPFAM" id="SSF46785">
    <property type="entry name" value="Winged helix' DNA-binding domain"/>
    <property type="match status" value="1"/>
</dbReference>
<dbReference type="PANTHER" id="PTHR33154:SF18">
    <property type="entry name" value="ARSENICAL RESISTANCE OPERON REPRESSOR"/>
    <property type="match status" value="1"/>
</dbReference>
<dbReference type="GO" id="GO:0003677">
    <property type="term" value="F:DNA binding"/>
    <property type="evidence" value="ECO:0007669"/>
    <property type="project" value="UniProtKB-KW"/>
</dbReference>
<dbReference type="GO" id="GO:0003700">
    <property type="term" value="F:DNA-binding transcription factor activity"/>
    <property type="evidence" value="ECO:0007669"/>
    <property type="project" value="InterPro"/>
</dbReference>
<dbReference type="Proteomes" id="UP000293342">
    <property type="component" value="Unassembled WGS sequence"/>
</dbReference>
<organism evidence="5 6">
    <name type="scientific">Kribbella capetownensis</name>
    <dbReference type="NCBI Taxonomy" id="1572659"/>
    <lineage>
        <taxon>Bacteria</taxon>
        <taxon>Bacillati</taxon>
        <taxon>Actinomycetota</taxon>
        <taxon>Actinomycetes</taxon>
        <taxon>Propionibacteriales</taxon>
        <taxon>Kribbellaceae</taxon>
        <taxon>Kribbella</taxon>
    </lineage>
</organism>
<dbReference type="AlphaFoldDB" id="A0A4R0JNX7"/>
<evidence type="ECO:0000256" key="2">
    <source>
        <dbReference type="ARBA" id="ARBA00023125"/>
    </source>
</evidence>
<dbReference type="PANTHER" id="PTHR33154">
    <property type="entry name" value="TRANSCRIPTIONAL REGULATOR, ARSR FAMILY"/>
    <property type="match status" value="1"/>
</dbReference>
<keyword evidence="6" id="KW-1185">Reference proteome</keyword>
<dbReference type="Gene3D" id="1.10.10.10">
    <property type="entry name" value="Winged helix-like DNA-binding domain superfamily/Winged helix DNA-binding domain"/>
    <property type="match status" value="1"/>
</dbReference>
<reference evidence="5 6" key="1">
    <citation type="submission" date="2019-02" db="EMBL/GenBank/DDBJ databases">
        <title>Kribbella capetownensis sp. nov. and Kribbella speibonae sp. nov., isolated from soil.</title>
        <authorList>
            <person name="Curtis S.M."/>
            <person name="Norton I."/>
            <person name="Everest G.J."/>
            <person name="Meyers P.R."/>
        </authorList>
    </citation>
    <scope>NUCLEOTIDE SEQUENCE [LARGE SCALE GENOMIC DNA]</scope>
    <source>
        <strain evidence="5 6">YM53</strain>
    </source>
</reference>
<protein>
    <submittedName>
        <fullName evidence="5">ArsR family transcriptional regulator</fullName>
    </submittedName>
</protein>
<dbReference type="InterPro" id="IPR011991">
    <property type="entry name" value="ArsR-like_HTH"/>
</dbReference>
<dbReference type="SMART" id="SM00418">
    <property type="entry name" value="HTH_ARSR"/>
    <property type="match status" value="1"/>
</dbReference>
<dbReference type="RefSeq" id="WP_131515179.1">
    <property type="nucleotide sequence ID" value="NZ_SJKD01000004.1"/>
</dbReference>
<dbReference type="InterPro" id="IPR036388">
    <property type="entry name" value="WH-like_DNA-bd_sf"/>
</dbReference>
<evidence type="ECO:0000259" key="4">
    <source>
        <dbReference type="SMART" id="SM00418"/>
    </source>
</evidence>
<dbReference type="CDD" id="cd00090">
    <property type="entry name" value="HTH_ARSR"/>
    <property type="match status" value="1"/>
</dbReference>
<dbReference type="PRINTS" id="PR00778">
    <property type="entry name" value="HTHARSR"/>
</dbReference>
<keyword evidence="2" id="KW-0238">DNA-binding</keyword>
<feature type="domain" description="HTH arsR-type" evidence="4">
    <location>
        <begin position="7"/>
        <end position="103"/>
    </location>
</feature>
<dbReference type="InterPro" id="IPR001845">
    <property type="entry name" value="HTH_ArsR_DNA-bd_dom"/>
</dbReference>
<dbReference type="EMBL" id="SJKD01000004">
    <property type="protein sequence ID" value="TCC48943.1"/>
    <property type="molecule type" value="Genomic_DNA"/>
</dbReference>
<proteinExistence type="predicted"/>
<keyword evidence="1" id="KW-0805">Transcription regulation</keyword>
<evidence type="ECO:0000313" key="5">
    <source>
        <dbReference type="EMBL" id="TCC48943.1"/>
    </source>
</evidence>
<comment type="caution">
    <text evidence="5">The sequence shown here is derived from an EMBL/GenBank/DDBJ whole genome shotgun (WGS) entry which is preliminary data.</text>
</comment>
<dbReference type="InterPro" id="IPR036390">
    <property type="entry name" value="WH_DNA-bd_sf"/>
</dbReference>
<evidence type="ECO:0000313" key="6">
    <source>
        <dbReference type="Proteomes" id="UP000293342"/>
    </source>
</evidence>
<keyword evidence="3" id="KW-0804">Transcription</keyword>